<comment type="subcellular location">
    <subcellularLocation>
        <location evidence="1">Periplasm</location>
    </subcellularLocation>
</comment>
<name>A0ABR9SFU3_9BURK</name>
<evidence type="ECO:0000313" key="4">
    <source>
        <dbReference type="Proteomes" id="UP000715965"/>
    </source>
</evidence>
<accession>A0ABR9SFU3</accession>
<evidence type="ECO:0000256" key="2">
    <source>
        <dbReference type="SAM" id="SignalP"/>
    </source>
</evidence>
<keyword evidence="4" id="KW-1185">Reference proteome</keyword>
<dbReference type="Proteomes" id="UP000715965">
    <property type="component" value="Unassembled WGS sequence"/>
</dbReference>
<gene>
    <name evidence="3" type="ORF">IM725_11605</name>
</gene>
<sequence length="220" mass="22578">MARAGAGCALAALSLALLPARAGTLEVTVVDKDGKPVPDAVVIATPAHAGGTPPTLASSAVIGQEKLQFVPALTVVAAGAKVSFENRDSFDHHVRGTRATLMGSADAAPGAGFELRVDGRKAGGAVKSQEVTLAEPGPILLGCHLHGSMRGYVYVAQSPWTLQTDAQGHASLAGLPDGAVQVRVWQAEQLLDLPPVAATTGATPVQVRIALQVVPRRRRI</sequence>
<feature type="chain" id="PRO_5045833647" evidence="2">
    <location>
        <begin position="23"/>
        <end position="220"/>
    </location>
</feature>
<protein>
    <submittedName>
        <fullName evidence="3">Plastocyanin</fullName>
    </submittedName>
</protein>
<dbReference type="Gene3D" id="2.60.40.420">
    <property type="entry name" value="Cupredoxins - blue copper proteins"/>
    <property type="match status" value="1"/>
</dbReference>
<proteinExistence type="predicted"/>
<evidence type="ECO:0000256" key="1">
    <source>
        <dbReference type="ARBA" id="ARBA00004418"/>
    </source>
</evidence>
<comment type="caution">
    <text evidence="3">The sequence shown here is derived from an EMBL/GenBank/DDBJ whole genome shotgun (WGS) entry which is preliminary data.</text>
</comment>
<reference evidence="3 4" key="1">
    <citation type="submission" date="2020-10" db="EMBL/GenBank/DDBJ databases">
        <title>Draft genome of Ramlibacter aquaticus LMG 30558.</title>
        <authorList>
            <person name="Props R."/>
        </authorList>
    </citation>
    <scope>NUCLEOTIDE SEQUENCE [LARGE SCALE GENOMIC DNA]</scope>
    <source>
        <strain evidence="3 4">LMG 30558</strain>
    </source>
</reference>
<dbReference type="SUPFAM" id="SSF49503">
    <property type="entry name" value="Cupredoxins"/>
    <property type="match status" value="1"/>
</dbReference>
<dbReference type="EMBL" id="JADDOJ010000043">
    <property type="protein sequence ID" value="MBE7941216.1"/>
    <property type="molecule type" value="Genomic_DNA"/>
</dbReference>
<keyword evidence="2" id="KW-0732">Signal</keyword>
<feature type="signal peptide" evidence="2">
    <location>
        <begin position="1"/>
        <end position="22"/>
    </location>
</feature>
<evidence type="ECO:0000313" key="3">
    <source>
        <dbReference type="EMBL" id="MBE7941216.1"/>
    </source>
</evidence>
<organism evidence="3 4">
    <name type="scientific">Ramlibacter aquaticus</name>
    <dbReference type="NCBI Taxonomy" id="2780094"/>
    <lineage>
        <taxon>Bacteria</taxon>
        <taxon>Pseudomonadati</taxon>
        <taxon>Pseudomonadota</taxon>
        <taxon>Betaproteobacteria</taxon>
        <taxon>Burkholderiales</taxon>
        <taxon>Comamonadaceae</taxon>
        <taxon>Ramlibacter</taxon>
    </lineage>
</organism>
<dbReference type="InterPro" id="IPR008972">
    <property type="entry name" value="Cupredoxin"/>
</dbReference>